<sequence length="881" mass="101206">LLPRLPPRYSSLPRRSNANGRAANSQWSYEQSEPGPSFSNGPVPAPFTRDYQHQSSSRSYTNQPYHNRKQSGMGNAASSQVREAGPDLQPREWLHAPPTQQQLQQQQGPGRPQPSSNRRAELEFAAEHSVLPEGPRVRSEKKRKSLKKRFGSFISYTIRTVVNAINGTSGAERRARAENSQPPPKRTQSLTRIDTRSEEVSHRRTQSVRVPTRRRDEQEEEMPRQPLRAAKAEALLAISNGNRGLNNIGNTCYLAAAIQAIRPVVTNALKGDFWRVTENTEDLMAIKTLFDAMELGSDDTIQTAFEIFVDVFCRLRSINRGDQDDASLCMVDILSRLQDRTKRPQPPPVLKMMRGLPPHEEYYLKNKAEESSPFYDLTNSILQTKSICFKCGSSSLTFHSDTLIPCVIPPEIKLIEEYPPLRASYVRSVAGRCHNIRAHLNRYPANIDPTICELKHEMFDHELISPFDLTRTEVFTHGRDGWDRLNMTDISIVRHRRNEFLSVVEFPYDIENRLVVLLTYGGDSQDAGPLFFSMKMTSTVQELRDQMRDYLRAYHPFPCDVFIKREYLSKQPEQFEEVQLMGGGVFCEYDIVLENIAVLKDAFPHLPSFIRVTCKFDTSAVNDCVSLHRSAAKPKYARQYKFRIDVDYVLKSYMHATRVEWRCANGHTDKSGQIISYCYPAEFIFIQIRRVDHNYNGSTYKVRDHVHVPTLIDIAPIFRQDWPDHDHEFKTPLTHRPRLMYEVVSVISHEGGTTNSGHYTTVVHNPETKTFTKYNDDMVREASLEAIHLDPFVVIYRRKPTASFTKTNYGIEHFAPDSEAIHRTAERKAEQADERTEGNIVLPDMRRSRSHVKFDKTNEPRYHPDRPPADLKGSKRKKSKK</sequence>
<feature type="region of interest" description="Disordered" evidence="14">
    <location>
        <begin position="169"/>
        <end position="226"/>
    </location>
</feature>
<dbReference type="Proteomes" id="UP001432027">
    <property type="component" value="Unassembled WGS sequence"/>
</dbReference>
<name>A0AAV5UHX2_9BILA</name>
<feature type="compositionally biased region" description="Basic and acidic residues" evidence="14">
    <location>
        <begin position="213"/>
        <end position="223"/>
    </location>
</feature>
<comment type="similarity">
    <text evidence="3">Belongs to the peptidase C19 family.</text>
</comment>
<accession>A0AAV5UHX2</accession>
<evidence type="ECO:0000256" key="3">
    <source>
        <dbReference type="ARBA" id="ARBA00009085"/>
    </source>
</evidence>
<evidence type="ECO:0000256" key="2">
    <source>
        <dbReference type="ARBA" id="ARBA00004604"/>
    </source>
</evidence>
<keyword evidence="17" id="KW-1185">Reference proteome</keyword>
<dbReference type="InterPro" id="IPR050164">
    <property type="entry name" value="Peptidase_C19"/>
</dbReference>
<dbReference type="InterPro" id="IPR038765">
    <property type="entry name" value="Papain-like_cys_pep_sf"/>
</dbReference>
<feature type="region of interest" description="Disordered" evidence="14">
    <location>
        <begin position="1"/>
        <end position="146"/>
    </location>
</feature>
<reference evidence="16" key="1">
    <citation type="submission" date="2023-10" db="EMBL/GenBank/DDBJ databases">
        <title>Genome assembly of Pristionchus species.</title>
        <authorList>
            <person name="Yoshida K."/>
            <person name="Sommer R.J."/>
        </authorList>
    </citation>
    <scope>NUCLEOTIDE SEQUENCE</scope>
    <source>
        <strain evidence="16">RS0144</strain>
    </source>
</reference>
<dbReference type="InterPro" id="IPR001394">
    <property type="entry name" value="Peptidase_C19_UCH"/>
</dbReference>
<organism evidence="16 17">
    <name type="scientific">Pristionchus entomophagus</name>
    <dbReference type="NCBI Taxonomy" id="358040"/>
    <lineage>
        <taxon>Eukaryota</taxon>
        <taxon>Metazoa</taxon>
        <taxon>Ecdysozoa</taxon>
        <taxon>Nematoda</taxon>
        <taxon>Chromadorea</taxon>
        <taxon>Rhabditida</taxon>
        <taxon>Rhabditina</taxon>
        <taxon>Diplogasteromorpha</taxon>
        <taxon>Diplogasteroidea</taxon>
        <taxon>Neodiplogasteridae</taxon>
        <taxon>Pristionchus</taxon>
    </lineage>
</organism>
<dbReference type="AlphaFoldDB" id="A0AAV5UHX2"/>
<dbReference type="Pfam" id="PF00443">
    <property type="entry name" value="UCH"/>
    <property type="match status" value="1"/>
</dbReference>
<gene>
    <name evidence="16" type="ORF">PENTCL1PPCAC_28790</name>
</gene>
<evidence type="ECO:0000256" key="14">
    <source>
        <dbReference type="SAM" id="MobiDB-lite"/>
    </source>
</evidence>
<evidence type="ECO:0000256" key="6">
    <source>
        <dbReference type="ARBA" id="ARBA00022786"/>
    </source>
</evidence>
<dbReference type="PROSITE" id="PS50235">
    <property type="entry name" value="USP_3"/>
    <property type="match status" value="1"/>
</dbReference>
<evidence type="ECO:0000256" key="5">
    <source>
        <dbReference type="ARBA" id="ARBA00022670"/>
    </source>
</evidence>
<evidence type="ECO:0000256" key="13">
    <source>
        <dbReference type="ARBA" id="ARBA00043009"/>
    </source>
</evidence>
<dbReference type="InterPro" id="IPR028889">
    <property type="entry name" value="USP"/>
</dbReference>
<dbReference type="SUPFAM" id="SSF54001">
    <property type="entry name" value="Cysteine proteinases"/>
    <property type="match status" value="1"/>
</dbReference>
<protein>
    <recommendedName>
        <fullName evidence="9">Ubiquitin carboxyl-terminal hydrolase 36</fullName>
        <ecNumber evidence="4">3.4.19.12</ecNumber>
    </recommendedName>
    <alternativeName>
        <fullName evidence="12">Deubiquitinating enzyme 36</fullName>
    </alternativeName>
    <alternativeName>
        <fullName evidence="11">Protein scrawny</fullName>
    </alternativeName>
    <alternativeName>
        <fullName evidence="10">Ubiquitin thioesterase 36</fullName>
    </alternativeName>
    <alternativeName>
        <fullName evidence="13">Ubiquitin-specific-processing protease 36</fullName>
    </alternativeName>
</protein>
<dbReference type="CDD" id="cd02257">
    <property type="entry name" value="Peptidase_C19"/>
    <property type="match status" value="1"/>
</dbReference>
<feature type="compositionally biased region" description="Basic and acidic residues" evidence="14">
    <location>
        <begin position="844"/>
        <end position="873"/>
    </location>
</feature>
<feature type="non-terminal residue" evidence="16">
    <location>
        <position position="1"/>
    </location>
</feature>
<dbReference type="GO" id="GO:0005730">
    <property type="term" value="C:nucleolus"/>
    <property type="evidence" value="ECO:0007669"/>
    <property type="project" value="UniProtKB-SubCell"/>
</dbReference>
<feature type="compositionally biased region" description="Low complexity" evidence="14">
    <location>
        <begin position="7"/>
        <end position="16"/>
    </location>
</feature>
<evidence type="ECO:0000313" key="16">
    <source>
        <dbReference type="EMBL" id="GMT06616.1"/>
    </source>
</evidence>
<feature type="compositionally biased region" description="Low complexity" evidence="14">
    <location>
        <begin position="97"/>
        <end position="114"/>
    </location>
</feature>
<dbReference type="InterPro" id="IPR018200">
    <property type="entry name" value="USP_CS"/>
</dbReference>
<dbReference type="EMBL" id="BTSX01000006">
    <property type="protein sequence ID" value="GMT06616.1"/>
    <property type="molecule type" value="Genomic_DNA"/>
</dbReference>
<evidence type="ECO:0000256" key="8">
    <source>
        <dbReference type="ARBA" id="ARBA00022807"/>
    </source>
</evidence>
<feature type="domain" description="USP" evidence="15">
    <location>
        <begin position="243"/>
        <end position="799"/>
    </location>
</feature>
<dbReference type="EC" id="3.4.19.12" evidence="4"/>
<evidence type="ECO:0000256" key="12">
    <source>
        <dbReference type="ARBA" id="ARBA00042420"/>
    </source>
</evidence>
<evidence type="ECO:0000256" key="11">
    <source>
        <dbReference type="ARBA" id="ARBA00042154"/>
    </source>
</evidence>
<evidence type="ECO:0000259" key="15">
    <source>
        <dbReference type="PROSITE" id="PS50235"/>
    </source>
</evidence>
<dbReference type="GO" id="GO:0006508">
    <property type="term" value="P:proteolysis"/>
    <property type="evidence" value="ECO:0007669"/>
    <property type="project" value="UniProtKB-KW"/>
</dbReference>
<dbReference type="GO" id="GO:0016579">
    <property type="term" value="P:protein deubiquitination"/>
    <property type="evidence" value="ECO:0007669"/>
    <property type="project" value="InterPro"/>
</dbReference>
<dbReference type="PANTHER" id="PTHR24006">
    <property type="entry name" value="UBIQUITIN CARBOXYL-TERMINAL HYDROLASE"/>
    <property type="match status" value="1"/>
</dbReference>
<comment type="caution">
    <text evidence="16">The sequence shown here is derived from an EMBL/GenBank/DDBJ whole genome shotgun (WGS) entry which is preliminary data.</text>
</comment>
<feature type="compositionally biased region" description="Polar residues" evidence="14">
    <location>
        <begin position="17"/>
        <end position="31"/>
    </location>
</feature>
<evidence type="ECO:0000256" key="4">
    <source>
        <dbReference type="ARBA" id="ARBA00012759"/>
    </source>
</evidence>
<dbReference type="GO" id="GO:0004843">
    <property type="term" value="F:cysteine-type deubiquitinase activity"/>
    <property type="evidence" value="ECO:0007669"/>
    <property type="project" value="UniProtKB-EC"/>
</dbReference>
<comment type="subcellular location">
    <subcellularLocation>
        <location evidence="2">Nucleus</location>
        <location evidence="2">Nucleolus</location>
    </subcellularLocation>
</comment>
<feature type="compositionally biased region" description="Basic and acidic residues" evidence="14">
    <location>
        <begin position="193"/>
        <end position="202"/>
    </location>
</feature>
<evidence type="ECO:0000256" key="9">
    <source>
        <dbReference type="ARBA" id="ARBA00039432"/>
    </source>
</evidence>
<comment type="catalytic activity">
    <reaction evidence="1">
        <text>Thiol-dependent hydrolysis of ester, thioester, amide, peptide and isopeptide bonds formed by the C-terminal Gly of ubiquitin (a 76-residue protein attached to proteins as an intracellular targeting signal).</text>
        <dbReference type="EC" id="3.4.19.12"/>
    </reaction>
</comment>
<dbReference type="Gene3D" id="3.90.70.10">
    <property type="entry name" value="Cysteine proteinases"/>
    <property type="match status" value="2"/>
</dbReference>
<dbReference type="GO" id="GO:0005829">
    <property type="term" value="C:cytosol"/>
    <property type="evidence" value="ECO:0007669"/>
    <property type="project" value="TreeGrafter"/>
</dbReference>
<keyword evidence="6" id="KW-0833">Ubl conjugation pathway</keyword>
<feature type="compositionally biased region" description="Basic and acidic residues" evidence="14">
    <location>
        <begin position="827"/>
        <end position="837"/>
    </location>
</feature>
<dbReference type="PROSITE" id="PS00972">
    <property type="entry name" value="USP_1"/>
    <property type="match status" value="1"/>
</dbReference>
<proteinExistence type="inferred from homology"/>
<evidence type="ECO:0000256" key="1">
    <source>
        <dbReference type="ARBA" id="ARBA00000707"/>
    </source>
</evidence>
<evidence type="ECO:0000313" key="17">
    <source>
        <dbReference type="Proteomes" id="UP001432027"/>
    </source>
</evidence>
<feature type="compositionally biased region" description="Polar residues" evidence="14">
    <location>
        <begin position="53"/>
        <end position="81"/>
    </location>
</feature>
<feature type="region of interest" description="Disordered" evidence="14">
    <location>
        <begin position="827"/>
        <end position="881"/>
    </location>
</feature>
<keyword evidence="7" id="KW-0378">Hydrolase</keyword>
<dbReference type="PANTHER" id="PTHR24006:SF758">
    <property type="entry name" value="UBIQUITIN CARBOXYL-TERMINAL HYDROLASE 36"/>
    <property type="match status" value="1"/>
</dbReference>
<keyword evidence="8" id="KW-0788">Thiol protease</keyword>
<keyword evidence="5" id="KW-0645">Protease</keyword>
<evidence type="ECO:0000256" key="10">
    <source>
        <dbReference type="ARBA" id="ARBA00041300"/>
    </source>
</evidence>
<evidence type="ECO:0000256" key="7">
    <source>
        <dbReference type="ARBA" id="ARBA00022801"/>
    </source>
</evidence>